<protein>
    <recommendedName>
        <fullName evidence="5 6">U-box domain-containing protein</fullName>
        <ecNumber evidence="5">2.3.2.27</ecNumber>
    </recommendedName>
    <alternativeName>
        <fullName evidence="5">RING-type E3 ubiquitin transferase PUB</fullName>
    </alternativeName>
</protein>
<dbReference type="InterPro" id="IPR058678">
    <property type="entry name" value="ARM_PUB"/>
</dbReference>
<accession>A0ABU6U1H7</accession>
<keyword evidence="3 5" id="KW-0808">Transferase</keyword>
<comment type="caution">
    <text evidence="7">The sequence shown here is derived from an EMBL/GenBank/DDBJ whole genome shotgun (WGS) entry which is preliminary data.</text>
</comment>
<dbReference type="InterPro" id="IPR016024">
    <property type="entry name" value="ARM-type_fold"/>
</dbReference>
<evidence type="ECO:0000256" key="2">
    <source>
        <dbReference type="ARBA" id="ARBA00004906"/>
    </source>
</evidence>
<dbReference type="PANTHER" id="PTHR22849">
    <property type="entry name" value="WDSAM1 PROTEIN"/>
    <property type="match status" value="1"/>
</dbReference>
<evidence type="ECO:0000313" key="8">
    <source>
        <dbReference type="Proteomes" id="UP001341840"/>
    </source>
</evidence>
<gene>
    <name evidence="7" type="ORF">PIB30_001693</name>
</gene>
<evidence type="ECO:0000313" key="7">
    <source>
        <dbReference type="EMBL" id="MED6155011.1"/>
    </source>
</evidence>
<dbReference type="EC" id="2.3.2.27" evidence="5"/>
<dbReference type="Pfam" id="PF04564">
    <property type="entry name" value="U-box"/>
    <property type="match status" value="1"/>
</dbReference>
<keyword evidence="4 5" id="KW-0833">Ubl conjugation pathway</keyword>
<comment type="pathway">
    <text evidence="2 5">Protein modification; protein ubiquitination.</text>
</comment>
<dbReference type="SMART" id="SM00504">
    <property type="entry name" value="Ubox"/>
    <property type="match status" value="1"/>
</dbReference>
<evidence type="ECO:0000256" key="3">
    <source>
        <dbReference type="ARBA" id="ARBA00022679"/>
    </source>
</evidence>
<organism evidence="7 8">
    <name type="scientific">Stylosanthes scabra</name>
    <dbReference type="NCBI Taxonomy" id="79078"/>
    <lineage>
        <taxon>Eukaryota</taxon>
        <taxon>Viridiplantae</taxon>
        <taxon>Streptophyta</taxon>
        <taxon>Embryophyta</taxon>
        <taxon>Tracheophyta</taxon>
        <taxon>Spermatophyta</taxon>
        <taxon>Magnoliopsida</taxon>
        <taxon>eudicotyledons</taxon>
        <taxon>Gunneridae</taxon>
        <taxon>Pentapetalae</taxon>
        <taxon>rosids</taxon>
        <taxon>fabids</taxon>
        <taxon>Fabales</taxon>
        <taxon>Fabaceae</taxon>
        <taxon>Papilionoideae</taxon>
        <taxon>50 kb inversion clade</taxon>
        <taxon>dalbergioids sensu lato</taxon>
        <taxon>Dalbergieae</taxon>
        <taxon>Pterocarpus clade</taxon>
        <taxon>Stylosanthes</taxon>
    </lineage>
</organism>
<dbReference type="Gene3D" id="3.30.40.10">
    <property type="entry name" value="Zinc/RING finger domain, C3HC4 (zinc finger)"/>
    <property type="match status" value="1"/>
</dbReference>
<dbReference type="Proteomes" id="UP001341840">
    <property type="component" value="Unassembled WGS sequence"/>
</dbReference>
<dbReference type="Pfam" id="PF25598">
    <property type="entry name" value="ARM_PUB"/>
    <property type="match status" value="1"/>
</dbReference>
<dbReference type="SUPFAM" id="SSF48371">
    <property type="entry name" value="ARM repeat"/>
    <property type="match status" value="1"/>
</dbReference>
<dbReference type="InterPro" id="IPR045185">
    <property type="entry name" value="PUB22/23/24-like"/>
</dbReference>
<evidence type="ECO:0000256" key="1">
    <source>
        <dbReference type="ARBA" id="ARBA00000900"/>
    </source>
</evidence>
<dbReference type="InterPro" id="IPR003613">
    <property type="entry name" value="Ubox_domain"/>
</dbReference>
<feature type="domain" description="U-box" evidence="6">
    <location>
        <begin position="30"/>
        <end position="104"/>
    </location>
</feature>
<proteinExistence type="predicted"/>
<comment type="catalytic activity">
    <reaction evidence="1 5">
        <text>S-ubiquitinyl-[E2 ubiquitin-conjugating enzyme]-L-cysteine + [acceptor protein]-L-lysine = [E2 ubiquitin-conjugating enzyme]-L-cysteine + N(6)-ubiquitinyl-[acceptor protein]-L-lysine.</text>
        <dbReference type="EC" id="2.3.2.27"/>
    </reaction>
</comment>
<evidence type="ECO:0000256" key="5">
    <source>
        <dbReference type="RuleBase" id="RU369093"/>
    </source>
</evidence>
<dbReference type="InterPro" id="IPR045210">
    <property type="entry name" value="RING-Ubox_PUB"/>
</dbReference>
<name>A0ABU6U1H7_9FABA</name>
<dbReference type="CDD" id="cd16664">
    <property type="entry name" value="RING-Ubox_PUB"/>
    <property type="match status" value="1"/>
</dbReference>
<dbReference type="InterPro" id="IPR011989">
    <property type="entry name" value="ARM-like"/>
</dbReference>
<keyword evidence="8" id="KW-1185">Reference proteome</keyword>
<dbReference type="InterPro" id="IPR013083">
    <property type="entry name" value="Znf_RING/FYVE/PHD"/>
</dbReference>
<evidence type="ECO:0000256" key="4">
    <source>
        <dbReference type="ARBA" id="ARBA00022786"/>
    </source>
</evidence>
<dbReference type="PANTHER" id="PTHR22849:SF136">
    <property type="entry name" value="U-BOX DOMAIN-CONTAINING PROTEIN"/>
    <property type="match status" value="1"/>
</dbReference>
<dbReference type="Gene3D" id="1.25.10.10">
    <property type="entry name" value="Leucine-rich Repeat Variant"/>
    <property type="match status" value="1"/>
</dbReference>
<dbReference type="PROSITE" id="PS51698">
    <property type="entry name" value="U_BOX"/>
    <property type="match status" value="1"/>
</dbReference>
<comment type="function">
    <text evidence="5">Functions as an E3 ubiquitin ligase.</text>
</comment>
<sequence length="445" mass="49608">MVLSWTRGRVFRRARKGKDLQVNDLEVEISVPSHFRCPITLDLMKDPVTVSTGITYDRDSVEKWIEEGNNTCPVTKKVLTTFDMIPNHALRRMIQDWCVEHRSFGIERIPTPRIPVTPYEVSDTCAKIVNAAKQGDENKCRELVRKIKGWEKESDRNKRCIVANGASLALVNAFDFFSSLGFEENNNVSSLLEEILGVLAWMRPMSEEGKSMLGSKSSMSCMVWFLSKGNIDLSIKQSVALLLKEVPIEVLANTQGVAEGLVKMIKEPIGSASITKACLSMIFKLVTYSKGKDVISQRFVELGLVEVLLDTIVDCEKGVCEKALGVLDSICGTKQGKEIAKNNALTIPLVVKKLLRVSELSSCFAVSIIWKICDKEAQEEEGEEGVFVEALQVGVFQKLLVLLQVGCGERTKEKATELLKLLNGYRSKVDCVDTSLELQHLKKPF</sequence>
<evidence type="ECO:0000259" key="6">
    <source>
        <dbReference type="PROSITE" id="PS51698"/>
    </source>
</evidence>
<dbReference type="SUPFAM" id="SSF57850">
    <property type="entry name" value="RING/U-box"/>
    <property type="match status" value="1"/>
</dbReference>
<reference evidence="7 8" key="1">
    <citation type="journal article" date="2023" name="Plants (Basel)">
        <title>Bridging the Gap: Combining Genomics and Transcriptomics Approaches to Understand Stylosanthes scabra, an Orphan Legume from the Brazilian Caatinga.</title>
        <authorList>
            <person name="Ferreira-Neto J.R.C."/>
            <person name="da Silva M.D."/>
            <person name="Binneck E."/>
            <person name="de Melo N.F."/>
            <person name="da Silva R.H."/>
            <person name="de Melo A.L.T.M."/>
            <person name="Pandolfi V."/>
            <person name="Bustamante F.O."/>
            <person name="Brasileiro-Vidal A.C."/>
            <person name="Benko-Iseppon A.M."/>
        </authorList>
    </citation>
    <scope>NUCLEOTIDE SEQUENCE [LARGE SCALE GENOMIC DNA]</scope>
    <source>
        <tissue evidence="7">Leaves</tissue>
    </source>
</reference>
<dbReference type="EMBL" id="JASCZI010120832">
    <property type="protein sequence ID" value="MED6155011.1"/>
    <property type="molecule type" value="Genomic_DNA"/>
</dbReference>